<feature type="region of interest" description="Disordered" evidence="1">
    <location>
        <begin position="147"/>
        <end position="166"/>
    </location>
</feature>
<evidence type="ECO:0000256" key="1">
    <source>
        <dbReference type="SAM" id="MobiDB-lite"/>
    </source>
</evidence>
<name>A0A061GDC6_THECC</name>
<reference evidence="3 4" key="1">
    <citation type="journal article" date="2013" name="Genome Biol.">
        <title>The genome sequence of the most widely cultivated cacao type and its use to identify candidate genes regulating pod color.</title>
        <authorList>
            <person name="Motamayor J.C."/>
            <person name="Mockaitis K."/>
            <person name="Schmutz J."/>
            <person name="Haiminen N."/>
            <person name="Iii D.L."/>
            <person name="Cornejo O."/>
            <person name="Findley S.D."/>
            <person name="Zheng P."/>
            <person name="Utro F."/>
            <person name="Royaert S."/>
            <person name="Saski C."/>
            <person name="Jenkins J."/>
            <person name="Podicheti R."/>
            <person name="Zhao M."/>
            <person name="Scheffler B.E."/>
            <person name="Stack J.C."/>
            <person name="Feltus F.A."/>
            <person name="Mustiga G.M."/>
            <person name="Amores F."/>
            <person name="Phillips W."/>
            <person name="Marelli J.P."/>
            <person name="May G.D."/>
            <person name="Shapiro H."/>
            <person name="Ma J."/>
            <person name="Bustamante C.D."/>
            <person name="Schnell R.J."/>
            <person name="Main D."/>
            <person name="Gilbert D."/>
            <person name="Parida L."/>
            <person name="Kuhn D.N."/>
        </authorList>
    </citation>
    <scope>NUCLEOTIDE SEQUENCE [LARGE SCALE GENOMIC DNA]</scope>
    <source>
        <strain evidence="4">cv. Matina 1-6</strain>
    </source>
</reference>
<feature type="region of interest" description="Disordered" evidence="1">
    <location>
        <begin position="318"/>
        <end position="372"/>
    </location>
</feature>
<dbReference type="PANTHER" id="PTHR34199:SF2">
    <property type="entry name" value="NUMOD3 MOTIF FAMILY PROTEIN, EXPRESSED"/>
    <property type="match status" value="1"/>
</dbReference>
<dbReference type="eggNOG" id="ENOG502QUKG">
    <property type="taxonomic scope" value="Eukaryota"/>
</dbReference>
<proteinExistence type="predicted"/>
<sequence length="611" mass="68488">MHSFKFKQVVLVGKPGALAAAVYTGKWPIWKLCHIATAQPSLQSHLVPLRAQTLIQGQVLSNPWKSSQLPTRLNFHVGHLETLTQGGKLQIRAVATLEPKCSVPKEDGRNTSQLGRDSSPSSTQLESLKSGDSDEEPDEREKLRRMRISKANKGNTPWNKGRKHSAETLQRIREGTRLAMQNPKVKMKLVNLGHAQSKETREKIGIGVRMGWERRREKLMVQENCHFEWMNLIAEASRKGYLGEEELQWDSYKILAAQLTKDWLESVEERKTMPRTKGSKRAPKSLEQRRKIAAAIAAKWADPEYRKRVCSGLAKYHGTQAGAERKPKRKPTGGAQSKQSPSKRKASDTNYSSTSETISPIERLSLRRRNKPLYKDPMASSKLEMIKNIRAQRATEESRKIEAVERARLLIAEAEKAAKALEVAAVKSPVARASLIETRKLIAEAIQSIESIERGQVTSDENGGYISVDSAEPVSQVEKKTQIESENSGLSQAEQKEVNGKQNLSLSKNEEFNFPNFMFQRIVNGDNDELTSPSSNNYSLSTLNFESLIKKSDSSKHVDLLETNGIIKHERNPLPNGIKVKLKDGDVPSKPVTVTRKWVRGKLVEVTEEAS</sequence>
<feature type="region of interest" description="Disordered" evidence="1">
    <location>
        <begin position="460"/>
        <end position="502"/>
    </location>
</feature>
<keyword evidence="4" id="KW-1185">Reference proteome</keyword>
<dbReference type="OMA" id="CHGMEEK"/>
<dbReference type="InParanoid" id="A0A061GDC6"/>
<feature type="compositionally biased region" description="Polar residues" evidence="1">
    <location>
        <begin position="348"/>
        <end position="358"/>
    </location>
</feature>
<dbReference type="InterPro" id="IPR003611">
    <property type="entry name" value="NUMOD3"/>
</dbReference>
<protein>
    <submittedName>
        <fullName evidence="3">Muscle M-line assembly protein unc-89, putative isoform 1</fullName>
    </submittedName>
</protein>
<dbReference type="AlphaFoldDB" id="A0A061GDC6"/>
<dbReference type="EMBL" id="CM001884">
    <property type="protein sequence ID" value="EOY27408.1"/>
    <property type="molecule type" value="Genomic_DNA"/>
</dbReference>
<dbReference type="Pfam" id="PF07460">
    <property type="entry name" value="NUMOD3"/>
    <property type="match status" value="1"/>
</dbReference>
<organism evidence="3 4">
    <name type="scientific">Theobroma cacao</name>
    <name type="common">Cacao</name>
    <name type="synonym">Cocoa</name>
    <dbReference type="NCBI Taxonomy" id="3641"/>
    <lineage>
        <taxon>Eukaryota</taxon>
        <taxon>Viridiplantae</taxon>
        <taxon>Streptophyta</taxon>
        <taxon>Embryophyta</taxon>
        <taxon>Tracheophyta</taxon>
        <taxon>Spermatophyta</taxon>
        <taxon>Magnoliopsida</taxon>
        <taxon>eudicotyledons</taxon>
        <taxon>Gunneridae</taxon>
        <taxon>Pentapetalae</taxon>
        <taxon>rosids</taxon>
        <taxon>malvids</taxon>
        <taxon>Malvales</taxon>
        <taxon>Malvaceae</taxon>
        <taxon>Byttnerioideae</taxon>
        <taxon>Theobroma</taxon>
    </lineage>
</organism>
<dbReference type="FunCoup" id="A0A061GDC6">
    <property type="interactions" value="1275"/>
</dbReference>
<feature type="compositionally biased region" description="Polar residues" evidence="1">
    <location>
        <begin position="484"/>
        <end position="493"/>
    </location>
</feature>
<feature type="region of interest" description="Disordered" evidence="1">
    <location>
        <begin position="102"/>
        <end position="140"/>
    </location>
</feature>
<dbReference type="Gramene" id="EOY27408">
    <property type="protein sequence ID" value="EOY27408"/>
    <property type="gene ID" value="TCM_029259"/>
</dbReference>
<accession>A0A061GDC6</accession>
<gene>
    <name evidence="3" type="ORF">TCM_029259</name>
</gene>
<feature type="compositionally biased region" description="Polar residues" evidence="1">
    <location>
        <begin position="110"/>
        <end position="127"/>
    </location>
</feature>
<evidence type="ECO:0000259" key="2">
    <source>
        <dbReference type="Pfam" id="PF07460"/>
    </source>
</evidence>
<dbReference type="STRING" id="3641.A0A061GDC6"/>
<dbReference type="Proteomes" id="UP000026915">
    <property type="component" value="Chromosome 6"/>
</dbReference>
<evidence type="ECO:0000313" key="3">
    <source>
        <dbReference type="EMBL" id="EOY27408.1"/>
    </source>
</evidence>
<dbReference type="PANTHER" id="PTHR34199">
    <property type="entry name" value="NUMOD3 MOTIF FAMILY PROTEIN, EXPRESSED"/>
    <property type="match status" value="1"/>
</dbReference>
<feature type="domain" description="Nuclease associated modular" evidence="2">
    <location>
        <begin position="146"/>
        <end position="173"/>
    </location>
</feature>
<dbReference type="GO" id="GO:0003677">
    <property type="term" value="F:DNA binding"/>
    <property type="evidence" value="ECO:0007669"/>
    <property type="project" value="InterPro"/>
</dbReference>
<evidence type="ECO:0000313" key="4">
    <source>
        <dbReference type="Proteomes" id="UP000026915"/>
    </source>
</evidence>